<evidence type="ECO:0000256" key="3">
    <source>
        <dbReference type="ARBA" id="ARBA00012239"/>
    </source>
</evidence>
<dbReference type="InterPro" id="IPR002500">
    <property type="entry name" value="PAPS_reduct_dom"/>
</dbReference>
<dbReference type="Gene3D" id="3.90.1150.10">
    <property type="entry name" value="Aspartate Aminotransferase, domain 1"/>
    <property type="match status" value="1"/>
</dbReference>
<evidence type="ECO:0000256" key="7">
    <source>
        <dbReference type="RuleBase" id="RU004504"/>
    </source>
</evidence>
<evidence type="ECO:0000256" key="5">
    <source>
        <dbReference type="ARBA" id="ARBA00022898"/>
    </source>
</evidence>
<dbReference type="Gene3D" id="3.40.50.620">
    <property type="entry name" value="HUPs"/>
    <property type="match status" value="1"/>
</dbReference>
<keyword evidence="12" id="KW-1185">Reference proteome</keyword>
<dbReference type="InterPro" id="IPR010970">
    <property type="entry name" value="Cys_dSase_SufS"/>
</dbReference>
<gene>
    <name evidence="11" type="ORF">FGU65_01830</name>
</gene>
<keyword evidence="4" id="KW-0808">Transferase</keyword>
<evidence type="ECO:0000313" key="12">
    <source>
        <dbReference type="Proteomes" id="UP001168338"/>
    </source>
</evidence>
<dbReference type="GO" id="GO:0008483">
    <property type="term" value="F:transaminase activity"/>
    <property type="evidence" value="ECO:0007669"/>
    <property type="project" value="UniProtKB-KW"/>
</dbReference>
<evidence type="ECO:0000256" key="2">
    <source>
        <dbReference type="ARBA" id="ARBA00010447"/>
    </source>
</evidence>
<dbReference type="InterPro" id="IPR020578">
    <property type="entry name" value="Aminotrans_V_PyrdxlP_BS"/>
</dbReference>
<dbReference type="Gene3D" id="3.40.640.10">
    <property type="entry name" value="Type I PLP-dependent aspartate aminotransferase-like (Major domain)"/>
    <property type="match status" value="1"/>
</dbReference>
<feature type="domain" description="Phosphoadenosine phosphosulphate reductase" evidence="10">
    <location>
        <begin position="223"/>
        <end position="386"/>
    </location>
</feature>
<dbReference type="Proteomes" id="UP001168338">
    <property type="component" value="Unassembled WGS sequence"/>
</dbReference>
<dbReference type="InterPro" id="IPR000192">
    <property type="entry name" value="Aminotrans_V_dom"/>
</dbReference>
<dbReference type="EMBL" id="VCYH01000001">
    <property type="protein sequence ID" value="MDN7023649.1"/>
    <property type="molecule type" value="Genomic_DNA"/>
</dbReference>
<feature type="region of interest" description="Disordered" evidence="8">
    <location>
        <begin position="461"/>
        <end position="481"/>
    </location>
</feature>
<sequence>MREPAVKKVLYWCDTCNVPLIGRRCGCGADGRQIPLLQPYDLRPALKADMDLITRLVRERFGVVPLPKIVLLNKTGGTDRADLVILNGNRFGWLTFDPVERRFSLDIAPEALLSILPHATRGIVALEEHLDAGRGKVRIGGKRFPLQTPAPDGTVIVTYRGKVGTGIVREGHIKVKELSPVTPETFRDPDWSLAVERNRYHLKNLERAAVRTIRQHMHDRPNANVSFSGGKDSAAVLHLARKAGVTKAFFIDTGIELPETLEYIESQGVEIVRKAGDFFQAVEKVGPPGKDHRWCCKLLKLHPLKIYLAEIGPSVTMQGNRWYESWNRADLDETSQNPANPLQLNVSPIRSWRALEVFLYLWWRKVPINPLYEKGLERIGCFLCPAMLESEYEALRVMHPDLTRRWDAFLERWAAKTGMPEAYCTWGLWRWRALPPKMREVCREKGIAVNDDYTLRPLPEEERREAPAKPEPAAPAVPTDTGEFSVDAVRKDFPILGDVVYLDSAAMSFAPEPVVAAQVEFEHRYRANVGRGVHRFTRIATQRYWHAHEKVARFIGGEDGTTVFTKNTTEAINMVAQGLCWKPGDRVITTVLEHHSNLLPWRALARQGVALDVVGINEDYSLDLAALEDAVTDTTRLVTVTHASNAIGVVAPIKEIGRICRDRGVLLLVDAAQSVPHMPVDVSRIGCDFLCFSGQKMLGPTGTGVLWMREPNLEPLMLGGGMVEAVTEDGYVPAEGYGRYEAGTPNISGGIGLGVAADYLSKIGMEKIRRHEERLTTRLIGGLSAIDGVRVYAPADPASRIGVVSFTVEGFHPHEIAQHLDEEADILVRSGYHCCQPLLEYLGLPDGAVRASIALYTTEQEIDLLIAAVGEIARGA</sequence>
<dbReference type="PROSITE" id="PS00595">
    <property type="entry name" value="AA_TRANSFER_CLASS_5"/>
    <property type="match status" value="1"/>
</dbReference>
<evidence type="ECO:0000259" key="9">
    <source>
        <dbReference type="Pfam" id="PF00266"/>
    </source>
</evidence>
<evidence type="ECO:0000259" key="10">
    <source>
        <dbReference type="Pfam" id="PF01507"/>
    </source>
</evidence>
<dbReference type="InterPro" id="IPR015421">
    <property type="entry name" value="PyrdxlP-dep_Trfase_major"/>
</dbReference>
<dbReference type="InterPro" id="IPR015422">
    <property type="entry name" value="PyrdxlP-dep_Trfase_small"/>
</dbReference>
<reference evidence="11" key="1">
    <citation type="submission" date="2019-05" db="EMBL/GenBank/DDBJ databases">
        <title>Methanoculleus sp. FWC-SCC1, a methanogenic archaeon isolated from deep marine cold seep.</title>
        <authorList>
            <person name="Chen Y.-W."/>
            <person name="Chen S.-C."/>
            <person name="Teng N.-H."/>
            <person name="Lai M.-C."/>
        </authorList>
    </citation>
    <scope>NUCLEOTIDE SEQUENCE</scope>
    <source>
        <strain evidence="11">FWC-SCC1</strain>
    </source>
</reference>
<dbReference type="InterPro" id="IPR015424">
    <property type="entry name" value="PyrdxlP-dep_Trfase"/>
</dbReference>
<feature type="domain" description="Aminotransferase class V" evidence="9">
    <location>
        <begin position="500"/>
        <end position="865"/>
    </location>
</feature>
<evidence type="ECO:0000256" key="1">
    <source>
        <dbReference type="ARBA" id="ARBA00001933"/>
    </source>
</evidence>
<name>A0ABT8M6U2_9EURY</name>
<comment type="cofactor">
    <cofactor evidence="1 7">
        <name>pyridoxal 5'-phosphate</name>
        <dbReference type="ChEBI" id="CHEBI:597326"/>
    </cofactor>
</comment>
<dbReference type="RefSeq" id="WP_301662695.1">
    <property type="nucleotide sequence ID" value="NZ_VCYH01000001.1"/>
</dbReference>
<dbReference type="SUPFAM" id="SSF52402">
    <property type="entry name" value="Adenine nucleotide alpha hydrolases-like"/>
    <property type="match status" value="1"/>
</dbReference>
<evidence type="ECO:0000313" key="11">
    <source>
        <dbReference type="EMBL" id="MDN7023649.1"/>
    </source>
</evidence>
<dbReference type="Pfam" id="PF00266">
    <property type="entry name" value="Aminotran_5"/>
    <property type="match status" value="1"/>
</dbReference>
<dbReference type="InterPro" id="IPR014729">
    <property type="entry name" value="Rossmann-like_a/b/a_fold"/>
</dbReference>
<dbReference type="Pfam" id="PF01507">
    <property type="entry name" value="PAPS_reduct"/>
    <property type="match status" value="1"/>
</dbReference>
<keyword evidence="5" id="KW-0663">Pyridoxal phosphate</keyword>
<accession>A0ABT8M6U2</accession>
<dbReference type="CDD" id="cd06453">
    <property type="entry name" value="SufS_like"/>
    <property type="match status" value="1"/>
</dbReference>
<evidence type="ECO:0000256" key="4">
    <source>
        <dbReference type="ARBA" id="ARBA00022679"/>
    </source>
</evidence>
<dbReference type="PANTHER" id="PTHR43586:SF8">
    <property type="entry name" value="CYSTEINE DESULFURASE 1, CHLOROPLASTIC"/>
    <property type="match status" value="1"/>
</dbReference>
<proteinExistence type="inferred from homology"/>
<comment type="caution">
    <text evidence="11">The sequence shown here is derived from an EMBL/GenBank/DDBJ whole genome shotgun (WGS) entry which is preliminary data.</text>
</comment>
<comment type="catalytic activity">
    <reaction evidence="6">
        <text>(sulfur carrier)-H + L-cysteine = (sulfur carrier)-SH + L-alanine</text>
        <dbReference type="Rhea" id="RHEA:43892"/>
        <dbReference type="Rhea" id="RHEA-COMP:14737"/>
        <dbReference type="Rhea" id="RHEA-COMP:14739"/>
        <dbReference type="ChEBI" id="CHEBI:29917"/>
        <dbReference type="ChEBI" id="CHEBI:35235"/>
        <dbReference type="ChEBI" id="CHEBI:57972"/>
        <dbReference type="ChEBI" id="CHEBI:64428"/>
        <dbReference type="EC" id="2.8.1.7"/>
    </reaction>
</comment>
<dbReference type="EC" id="2.8.1.7" evidence="3"/>
<protein>
    <recommendedName>
        <fullName evidence="3">cysteine desulfurase</fullName>
        <ecNumber evidence="3">2.8.1.7</ecNumber>
    </recommendedName>
</protein>
<evidence type="ECO:0000256" key="6">
    <source>
        <dbReference type="ARBA" id="ARBA00050776"/>
    </source>
</evidence>
<evidence type="ECO:0000256" key="8">
    <source>
        <dbReference type="SAM" id="MobiDB-lite"/>
    </source>
</evidence>
<organism evidence="11 12">
    <name type="scientific">Methanoculleus frigidifontis</name>
    <dbReference type="NCBI Taxonomy" id="2584085"/>
    <lineage>
        <taxon>Archaea</taxon>
        <taxon>Methanobacteriati</taxon>
        <taxon>Methanobacteriota</taxon>
        <taxon>Stenosarchaea group</taxon>
        <taxon>Methanomicrobia</taxon>
        <taxon>Methanomicrobiales</taxon>
        <taxon>Methanomicrobiaceae</taxon>
        <taxon>Methanoculleus</taxon>
    </lineage>
</organism>
<keyword evidence="11" id="KW-0032">Aminotransferase</keyword>
<dbReference type="SUPFAM" id="SSF53383">
    <property type="entry name" value="PLP-dependent transferases"/>
    <property type="match status" value="1"/>
</dbReference>
<comment type="similarity">
    <text evidence="2">Belongs to the class-V pyridoxal-phosphate-dependent aminotransferase family. Csd subfamily.</text>
</comment>
<dbReference type="PANTHER" id="PTHR43586">
    <property type="entry name" value="CYSTEINE DESULFURASE"/>
    <property type="match status" value="1"/>
</dbReference>